<feature type="region of interest" description="Disordered" evidence="1">
    <location>
        <begin position="24"/>
        <end position="55"/>
    </location>
</feature>
<dbReference type="EMBL" id="BAABHC010000001">
    <property type="protein sequence ID" value="GAA4422681.1"/>
    <property type="molecule type" value="Genomic_DNA"/>
</dbReference>
<gene>
    <name evidence="3" type="ORF">GCM10023188_00540</name>
</gene>
<sequence length="123" mass="13255">MKKATVLAIALTVLGLVSVEAKAQSSNSPSTQQPPAAEQVRQATGKQQIPQEELPDGIKKALRSDVLTVWQVSEVYKVASGAEATYEVYFINAEQKRAIARFDGEGNSVGLKNNITLTNTTHN</sequence>
<evidence type="ECO:0000313" key="4">
    <source>
        <dbReference type="Proteomes" id="UP001500552"/>
    </source>
</evidence>
<dbReference type="Proteomes" id="UP001500552">
    <property type="component" value="Unassembled WGS sequence"/>
</dbReference>
<evidence type="ECO:0008006" key="5">
    <source>
        <dbReference type="Google" id="ProtNLM"/>
    </source>
</evidence>
<name>A0ABP8L4K7_9BACT</name>
<feature type="compositionally biased region" description="Low complexity" evidence="1">
    <location>
        <begin position="24"/>
        <end position="37"/>
    </location>
</feature>
<keyword evidence="2" id="KW-0732">Signal</keyword>
<dbReference type="RefSeq" id="WP_345156120.1">
    <property type="nucleotide sequence ID" value="NZ_BAABHC010000001.1"/>
</dbReference>
<comment type="caution">
    <text evidence="3">The sequence shown here is derived from an EMBL/GenBank/DDBJ whole genome shotgun (WGS) entry which is preliminary data.</text>
</comment>
<accession>A0ABP8L4K7</accession>
<organism evidence="3 4">
    <name type="scientific">Pontibacter saemangeumensis</name>
    <dbReference type="NCBI Taxonomy" id="1084525"/>
    <lineage>
        <taxon>Bacteria</taxon>
        <taxon>Pseudomonadati</taxon>
        <taxon>Bacteroidota</taxon>
        <taxon>Cytophagia</taxon>
        <taxon>Cytophagales</taxon>
        <taxon>Hymenobacteraceae</taxon>
        <taxon>Pontibacter</taxon>
    </lineage>
</organism>
<evidence type="ECO:0000256" key="1">
    <source>
        <dbReference type="SAM" id="MobiDB-lite"/>
    </source>
</evidence>
<proteinExistence type="predicted"/>
<feature type="signal peptide" evidence="2">
    <location>
        <begin position="1"/>
        <end position="23"/>
    </location>
</feature>
<evidence type="ECO:0000256" key="2">
    <source>
        <dbReference type="SAM" id="SignalP"/>
    </source>
</evidence>
<feature type="chain" id="PRO_5045038738" description="PepSY domain-containing protein" evidence="2">
    <location>
        <begin position="24"/>
        <end position="123"/>
    </location>
</feature>
<reference evidence="4" key="1">
    <citation type="journal article" date="2019" name="Int. J. Syst. Evol. Microbiol.">
        <title>The Global Catalogue of Microorganisms (GCM) 10K type strain sequencing project: providing services to taxonomists for standard genome sequencing and annotation.</title>
        <authorList>
            <consortium name="The Broad Institute Genomics Platform"/>
            <consortium name="The Broad Institute Genome Sequencing Center for Infectious Disease"/>
            <person name="Wu L."/>
            <person name="Ma J."/>
        </authorList>
    </citation>
    <scope>NUCLEOTIDE SEQUENCE [LARGE SCALE GENOMIC DNA]</scope>
    <source>
        <strain evidence="4">JCM 17926</strain>
    </source>
</reference>
<evidence type="ECO:0000313" key="3">
    <source>
        <dbReference type="EMBL" id="GAA4422681.1"/>
    </source>
</evidence>
<feature type="compositionally biased region" description="Polar residues" evidence="1">
    <location>
        <begin position="41"/>
        <end position="50"/>
    </location>
</feature>
<keyword evidence="4" id="KW-1185">Reference proteome</keyword>
<protein>
    <recommendedName>
        <fullName evidence="5">PepSY domain-containing protein</fullName>
    </recommendedName>
</protein>